<keyword evidence="2" id="KW-0378">Hydrolase</keyword>
<name>A0A4R0NIG7_9SPHI</name>
<sequence>MKYLIDASALNAEFSRLMNQYDKYHWMVAWAGKPFPLTTELSKNTNKIRKIVVGLHFYQTHPDFIEQFMGYKEMKFMTISAGTFHPKVYLFSSSPEKWEAIIGSANFTNAAFSANNEAGILITSENADKEMYNQIKKSIADAWDQAKHFDKDLLKDYHRSWERNQSKLKALSRLENKQKPGTPYFSIPIVSTTWSEYIKRINDQKKAQIQERIKVLDFVQQYFQENQKFADMDVTIQQRIAGYKWANQPADFRLFGNMNNAGKLKQVINNKPGLIGKAIDIIPLSGEVTKQHYEKFVELFQKAVDGGNKYRSATRLLAMKRPDVFFAISTGNNQLLADDFQIKSVGTMNLERYWDEVVERIQSSHWYQFPKPKNAVEQKIAAYRVAFMDVLYYRQ</sequence>
<dbReference type="GO" id="GO:0004519">
    <property type="term" value="F:endonuclease activity"/>
    <property type="evidence" value="ECO:0007669"/>
    <property type="project" value="UniProtKB-KW"/>
</dbReference>
<dbReference type="OrthoDB" id="1227404at2"/>
<dbReference type="EMBL" id="SJSN01000025">
    <property type="protein sequence ID" value="TCD00276.1"/>
    <property type="molecule type" value="Genomic_DNA"/>
</dbReference>
<dbReference type="SUPFAM" id="SSF56024">
    <property type="entry name" value="Phospholipase D/nuclease"/>
    <property type="match status" value="1"/>
</dbReference>
<protein>
    <submittedName>
        <fullName evidence="2">NgoFVII family restriction endonuclease</fullName>
    </submittedName>
</protein>
<dbReference type="GO" id="GO:0006793">
    <property type="term" value="P:phosphorus metabolic process"/>
    <property type="evidence" value="ECO:0007669"/>
    <property type="project" value="UniProtKB-ARBA"/>
</dbReference>
<evidence type="ECO:0000313" key="2">
    <source>
        <dbReference type="EMBL" id="TCD00276.1"/>
    </source>
</evidence>
<evidence type="ECO:0000259" key="1">
    <source>
        <dbReference type="PROSITE" id="PS50035"/>
    </source>
</evidence>
<dbReference type="Pfam" id="PF09565">
    <property type="entry name" value="RE_NgoFVII"/>
    <property type="match status" value="1"/>
</dbReference>
<keyword evidence="2" id="KW-0540">Nuclease</keyword>
<keyword evidence="2" id="KW-0255">Endonuclease</keyword>
<proteinExistence type="predicted"/>
<dbReference type="AlphaFoldDB" id="A0A4R0NIG7"/>
<dbReference type="Gene3D" id="3.30.870.10">
    <property type="entry name" value="Endonuclease Chain A"/>
    <property type="match status" value="1"/>
</dbReference>
<organism evidence="2 3">
    <name type="scientific">Pedobacter frigidisoli</name>
    <dbReference type="NCBI Taxonomy" id="2530455"/>
    <lineage>
        <taxon>Bacteria</taxon>
        <taxon>Pseudomonadati</taxon>
        <taxon>Bacteroidota</taxon>
        <taxon>Sphingobacteriia</taxon>
        <taxon>Sphingobacteriales</taxon>
        <taxon>Sphingobacteriaceae</taxon>
        <taxon>Pedobacter</taxon>
    </lineage>
</organism>
<evidence type="ECO:0000313" key="3">
    <source>
        <dbReference type="Proteomes" id="UP000291485"/>
    </source>
</evidence>
<dbReference type="PROSITE" id="PS50035">
    <property type="entry name" value="PLD"/>
    <property type="match status" value="1"/>
</dbReference>
<reference evidence="2 3" key="1">
    <citation type="submission" date="2019-02" db="EMBL/GenBank/DDBJ databases">
        <title>Pedobacter sp. RP-3-11 sp. nov., isolated from Arctic soil.</title>
        <authorList>
            <person name="Dahal R.H."/>
        </authorList>
    </citation>
    <scope>NUCLEOTIDE SEQUENCE [LARGE SCALE GENOMIC DNA]</scope>
    <source>
        <strain evidence="2 3">RP-3-11</strain>
    </source>
</reference>
<dbReference type="InterPro" id="IPR019065">
    <property type="entry name" value="RE_NgoFVII_N"/>
</dbReference>
<accession>A0A4R0NIG7</accession>
<comment type="caution">
    <text evidence="2">The sequence shown here is derived from an EMBL/GenBank/DDBJ whole genome shotgun (WGS) entry which is preliminary data.</text>
</comment>
<feature type="domain" description="PLD phosphodiesterase" evidence="1">
    <location>
        <begin position="80"/>
        <end position="111"/>
    </location>
</feature>
<dbReference type="CDD" id="cd09117">
    <property type="entry name" value="PLDc_Bfil_DEXD_like"/>
    <property type="match status" value="1"/>
</dbReference>
<keyword evidence="3" id="KW-1185">Reference proteome</keyword>
<gene>
    <name evidence="2" type="ORF">EZ449_21005</name>
</gene>
<dbReference type="RefSeq" id="WP_131562627.1">
    <property type="nucleotide sequence ID" value="NZ_SJSN01000025.1"/>
</dbReference>
<dbReference type="InterPro" id="IPR001736">
    <property type="entry name" value="PLipase_D/transphosphatidylase"/>
</dbReference>
<dbReference type="Proteomes" id="UP000291485">
    <property type="component" value="Unassembled WGS sequence"/>
</dbReference>